<dbReference type="AlphaFoldDB" id="A0A7K0K4X2"/>
<evidence type="ECO:0000313" key="2">
    <source>
        <dbReference type="EMBL" id="MST50522.1"/>
    </source>
</evidence>
<feature type="transmembrane region" description="Helical" evidence="1">
    <location>
        <begin position="71"/>
        <end position="87"/>
    </location>
</feature>
<proteinExistence type="predicted"/>
<dbReference type="EMBL" id="VUMY01000021">
    <property type="protein sequence ID" value="MST50522.1"/>
    <property type="molecule type" value="Genomic_DNA"/>
</dbReference>
<dbReference type="RefSeq" id="WP_154546269.1">
    <property type="nucleotide sequence ID" value="NZ_JAQYQY010000034.1"/>
</dbReference>
<sequence length="203" mass="22603">MTEELARPSRFAFSVRDLINIGIFLVLYLITSAANALAALGPQWIYLALVVSAPLGGIVFELFLTRVNHPGMIFVFGIIFGGAISMIHGWQTIILVVICSVLAELMVWVGRYRSRRLNLLSYPVFQLWSMGPLLPIMWNAEAYKQMLITEREKTAAYADAVVEFSTNPLYMSLIVGGIVVFAFLGAWFGQVILKKHFEKAGIA</sequence>
<organism evidence="2 3">
    <name type="scientific">Mobiluncus porci</name>
    <dbReference type="NCBI Taxonomy" id="2652278"/>
    <lineage>
        <taxon>Bacteria</taxon>
        <taxon>Bacillati</taxon>
        <taxon>Actinomycetota</taxon>
        <taxon>Actinomycetes</taxon>
        <taxon>Actinomycetales</taxon>
        <taxon>Actinomycetaceae</taxon>
        <taxon>Mobiluncus</taxon>
    </lineage>
</organism>
<feature type="transmembrane region" description="Helical" evidence="1">
    <location>
        <begin position="18"/>
        <end position="38"/>
    </location>
</feature>
<dbReference type="Pfam" id="PF09605">
    <property type="entry name" value="Trep_Strep"/>
    <property type="match status" value="1"/>
</dbReference>
<keyword evidence="1" id="KW-0812">Transmembrane</keyword>
<keyword evidence="3" id="KW-1185">Reference proteome</keyword>
<dbReference type="InterPro" id="IPR011733">
    <property type="entry name" value="CHP02185_IM"/>
</dbReference>
<accession>A0A7K0K4X2</accession>
<evidence type="ECO:0000313" key="3">
    <source>
        <dbReference type="Proteomes" id="UP000442535"/>
    </source>
</evidence>
<keyword evidence="1" id="KW-0472">Membrane</keyword>
<evidence type="ECO:0000256" key="1">
    <source>
        <dbReference type="SAM" id="Phobius"/>
    </source>
</evidence>
<name>A0A7K0K4X2_9ACTO</name>
<feature type="transmembrane region" description="Helical" evidence="1">
    <location>
        <begin position="44"/>
        <end position="64"/>
    </location>
</feature>
<reference evidence="2 3" key="1">
    <citation type="submission" date="2019-08" db="EMBL/GenBank/DDBJ databases">
        <title>In-depth cultivation of the pig gut microbiome towards novel bacterial diversity and tailored functional studies.</title>
        <authorList>
            <person name="Wylensek D."/>
            <person name="Hitch T.C.A."/>
            <person name="Clavel T."/>
        </authorList>
    </citation>
    <scope>NUCLEOTIDE SEQUENCE [LARGE SCALE GENOMIC DNA]</scope>
    <source>
        <strain evidence="2 3">RF-GAM-744-WT-7</strain>
    </source>
</reference>
<feature type="transmembrane region" description="Helical" evidence="1">
    <location>
        <begin position="119"/>
        <end position="138"/>
    </location>
</feature>
<comment type="caution">
    <text evidence="2">The sequence shown here is derived from an EMBL/GenBank/DDBJ whole genome shotgun (WGS) entry which is preliminary data.</text>
</comment>
<gene>
    <name evidence="2" type="ORF">FYJ63_09870</name>
</gene>
<keyword evidence="1" id="KW-1133">Transmembrane helix</keyword>
<dbReference type="Proteomes" id="UP000442535">
    <property type="component" value="Unassembled WGS sequence"/>
</dbReference>
<feature type="transmembrane region" description="Helical" evidence="1">
    <location>
        <begin position="93"/>
        <end position="112"/>
    </location>
</feature>
<feature type="transmembrane region" description="Helical" evidence="1">
    <location>
        <begin position="169"/>
        <end position="189"/>
    </location>
</feature>
<dbReference type="NCBIfam" id="TIGR02185">
    <property type="entry name" value="Trep_Strep"/>
    <property type="match status" value="1"/>
</dbReference>
<protein>
    <submittedName>
        <fullName evidence="2">MptD family putative ECF transporter S component</fullName>
    </submittedName>
</protein>